<comment type="caution">
    <text evidence="12">The sequence shown here is derived from an EMBL/GenBank/DDBJ whole genome shotgun (WGS) entry which is preliminary data.</text>
</comment>
<dbReference type="HAMAP" id="MF_00255">
    <property type="entry name" value="Gly_tRNA_synth_beta"/>
    <property type="match status" value="1"/>
</dbReference>
<dbReference type="InterPro" id="IPR008909">
    <property type="entry name" value="DALR_anticod-bd"/>
</dbReference>
<dbReference type="STRING" id="87541.AWM71_07645"/>
<dbReference type="PROSITE" id="PS50861">
    <property type="entry name" value="AA_TRNA_LIGASE_II_GLYAB"/>
    <property type="match status" value="1"/>
</dbReference>
<sequence>MNNHFYLIEVGLEEMPAQYVRSVSQQFQKLVEAFLKEERLTFESTQVFATPRRFAVLVKNLADKQIDFSEVAKGPAKTIAMDEEGNWTKAAQGFVRGKGLTTDDIYFETINGKEYAHVKVESPGQPAVEVLPKIKDCITQMTFPVAMFWANHDFRYIRPVHWIVSLLDKEVVPFEVMGLQAGRKSRGHRFLHPDSFELTNAVSYEERLAEMYIVADQDKRKAMIQSQLQELEETHHFHIMEDDDLLEEVTQLVEYPTAFVGEFDEKYLALPAPVLITSMREHQRYFAVEDQKGNLLPRFIALRNGTKDGLESVKAGNEKVLVARLEDAMFFVKEDKEVAIDDFAKKLTHVTFHAKIGSLKQKMERTGVVANFLYSKWAMEEVFASQLASDFKPQISRLQSIYKFDLVTQMVDEFSELQGVIGEIYAKEAGEDEAVAIAIREHYLPNGSESELPQTPLGILMAIADKLETIISFFAIGKAPSGSNDPFALRRQMIGIVTLLAHYHLPFEWHTDLKELLDLVYDFDQEKESKVSADLLQFVSDRLRNTLESEGIRYDISQAVREAEIFDVLSIIETAKTLNHHAKDDHFKANVEAWQRISNLKAKAEELHVQQATVNPDLFETSSEKELCQSVKGLNLGEFEEENYQELEQLTPLISRFFEENMVFTEDEAIRNNRLTLLKQLARPLAAHFNVQEIVNK</sequence>
<dbReference type="EC" id="6.1.1.14" evidence="10"/>
<evidence type="ECO:0000259" key="11">
    <source>
        <dbReference type="Pfam" id="PF05746"/>
    </source>
</evidence>
<evidence type="ECO:0000256" key="8">
    <source>
        <dbReference type="ARBA" id="ARBA00023146"/>
    </source>
</evidence>
<evidence type="ECO:0000313" key="13">
    <source>
        <dbReference type="Proteomes" id="UP000070422"/>
    </source>
</evidence>
<gene>
    <name evidence="10" type="primary">glyS</name>
    <name evidence="12" type="ORF">HMPREF3187_01613</name>
</gene>
<organism evidence="12 13">
    <name type="scientific">Aerococcus christensenii</name>
    <dbReference type="NCBI Taxonomy" id="87541"/>
    <lineage>
        <taxon>Bacteria</taxon>
        <taxon>Bacillati</taxon>
        <taxon>Bacillota</taxon>
        <taxon>Bacilli</taxon>
        <taxon>Lactobacillales</taxon>
        <taxon>Aerococcaceae</taxon>
        <taxon>Aerococcus</taxon>
    </lineage>
</organism>
<dbReference type="GO" id="GO:0004820">
    <property type="term" value="F:glycine-tRNA ligase activity"/>
    <property type="evidence" value="ECO:0007669"/>
    <property type="project" value="UniProtKB-UniRule"/>
</dbReference>
<feature type="domain" description="DALR anticodon binding" evidence="11">
    <location>
        <begin position="593"/>
        <end position="689"/>
    </location>
</feature>
<comment type="subunit">
    <text evidence="10">Tetramer of two alpha and two beta subunits.</text>
</comment>
<dbReference type="NCBIfam" id="TIGR00211">
    <property type="entry name" value="glyS"/>
    <property type="match status" value="1"/>
</dbReference>
<protein>
    <recommendedName>
        <fullName evidence="10">Glycine--tRNA ligase beta subunit</fullName>
        <ecNumber evidence="10">6.1.1.14</ecNumber>
    </recommendedName>
    <alternativeName>
        <fullName evidence="10">Glycyl-tRNA synthetase beta subunit</fullName>
        <shortName evidence="10">GlyRS</shortName>
    </alternativeName>
</protein>
<evidence type="ECO:0000256" key="2">
    <source>
        <dbReference type="ARBA" id="ARBA00008226"/>
    </source>
</evidence>
<dbReference type="PANTHER" id="PTHR30075:SF2">
    <property type="entry name" value="GLYCINE--TRNA LIGASE, CHLOROPLASTIC_MITOCHONDRIAL 2"/>
    <property type="match status" value="1"/>
</dbReference>
<evidence type="ECO:0000256" key="9">
    <source>
        <dbReference type="ARBA" id="ARBA00047937"/>
    </source>
</evidence>
<dbReference type="AlphaFoldDB" id="A0A133XS16"/>
<dbReference type="PRINTS" id="PR01045">
    <property type="entry name" value="TRNASYNTHGB"/>
</dbReference>
<evidence type="ECO:0000256" key="3">
    <source>
        <dbReference type="ARBA" id="ARBA00022490"/>
    </source>
</evidence>
<evidence type="ECO:0000256" key="4">
    <source>
        <dbReference type="ARBA" id="ARBA00022598"/>
    </source>
</evidence>
<dbReference type="SUPFAM" id="SSF109604">
    <property type="entry name" value="HD-domain/PDEase-like"/>
    <property type="match status" value="1"/>
</dbReference>
<dbReference type="EMBL" id="LSCQ01000090">
    <property type="protein sequence ID" value="KXB33724.1"/>
    <property type="molecule type" value="Genomic_DNA"/>
</dbReference>
<dbReference type="PATRIC" id="fig|87541.4.peg.1602"/>
<evidence type="ECO:0000256" key="5">
    <source>
        <dbReference type="ARBA" id="ARBA00022741"/>
    </source>
</evidence>
<proteinExistence type="inferred from homology"/>
<reference evidence="12 13" key="1">
    <citation type="submission" date="2016-01" db="EMBL/GenBank/DDBJ databases">
        <authorList>
            <person name="Oliw E.H."/>
        </authorList>
    </citation>
    <scope>NUCLEOTIDE SEQUENCE [LARGE SCALE GENOMIC DNA]</scope>
    <source>
        <strain evidence="12 13">KA00635</strain>
    </source>
</reference>
<comment type="similarity">
    <text evidence="2 10">Belongs to the class-II aminoacyl-tRNA synthetase family.</text>
</comment>
<evidence type="ECO:0000256" key="1">
    <source>
        <dbReference type="ARBA" id="ARBA00004496"/>
    </source>
</evidence>
<keyword evidence="4 10" id="KW-0436">Ligase</keyword>
<dbReference type="RefSeq" id="WP_060937286.1">
    <property type="nucleotide sequence ID" value="NZ_JASOZP010000013.1"/>
</dbReference>
<keyword evidence="7 10" id="KW-0648">Protein biosynthesis</keyword>
<dbReference type="InterPro" id="IPR006194">
    <property type="entry name" value="Gly-tRNA-synth_heterodimer"/>
</dbReference>
<comment type="catalytic activity">
    <reaction evidence="9 10">
        <text>tRNA(Gly) + glycine + ATP = glycyl-tRNA(Gly) + AMP + diphosphate</text>
        <dbReference type="Rhea" id="RHEA:16013"/>
        <dbReference type="Rhea" id="RHEA-COMP:9664"/>
        <dbReference type="Rhea" id="RHEA-COMP:9683"/>
        <dbReference type="ChEBI" id="CHEBI:30616"/>
        <dbReference type="ChEBI" id="CHEBI:33019"/>
        <dbReference type="ChEBI" id="CHEBI:57305"/>
        <dbReference type="ChEBI" id="CHEBI:78442"/>
        <dbReference type="ChEBI" id="CHEBI:78522"/>
        <dbReference type="ChEBI" id="CHEBI:456215"/>
        <dbReference type="EC" id="6.1.1.14"/>
    </reaction>
</comment>
<keyword evidence="8 10" id="KW-0030">Aminoacyl-tRNA synthetase</keyword>
<keyword evidence="5 10" id="KW-0547">Nucleotide-binding</keyword>
<evidence type="ECO:0000256" key="6">
    <source>
        <dbReference type="ARBA" id="ARBA00022840"/>
    </source>
</evidence>
<dbReference type="GO" id="GO:0005829">
    <property type="term" value="C:cytosol"/>
    <property type="evidence" value="ECO:0007669"/>
    <property type="project" value="TreeGrafter"/>
</dbReference>
<dbReference type="GO" id="GO:0005524">
    <property type="term" value="F:ATP binding"/>
    <property type="evidence" value="ECO:0007669"/>
    <property type="project" value="UniProtKB-UniRule"/>
</dbReference>
<evidence type="ECO:0000256" key="10">
    <source>
        <dbReference type="HAMAP-Rule" id="MF_00255"/>
    </source>
</evidence>
<comment type="subcellular location">
    <subcellularLocation>
        <location evidence="1 10">Cytoplasm</location>
    </subcellularLocation>
</comment>
<dbReference type="Pfam" id="PF05746">
    <property type="entry name" value="DALR_1"/>
    <property type="match status" value="1"/>
</dbReference>
<evidence type="ECO:0000313" key="12">
    <source>
        <dbReference type="EMBL" id="KXB33724.1"/>
    </source>
</evidence>
<dbReference type="PANTHER" id="PTHR30075">
    <property type="entry name" value="GLYCYL-TRNA SYNTHETASE"/>
    <property type="match status" value="1"/>
</dbReference>
<dbReference type="GO" id="GO:0004814">
    <property type="term" value="F:arginine-tRNA ligase activity"/>
    <property type="evidence" value="ECO:0007669"/>
    <property type="project" value="InterPro"/>
</dbReference>
<dbReference type="GO" id="GO:0006426">
    <property type="term" value="P:glycyl-tRNA aminoacylation"/>
    <property type="evidence" value="ECO:0007669"/>
    <property type="project" value="UniProtKB-UniRule"/>
</dbReference>
<keyword evidence="6 10" id="KW-0067">ATP-binding</keyword>
<name>A0A133XS16_9LACT</name>
<dbReference type="GO" id="GO:0006420">
    <property type="term" value="P:arginyl-tRNA aminoacylation"/>
    <property type="evidence" value="ECO:0007669"/>
    <property type="project" value="InterPro"/>
</dbReference>
<dbReference type="InterPro" id="IPR015944">
    <property type="entry name" value="Gly-tRNA-synth_bsu"/>
</dbReference>
<accession>A0A133XS16</accession>
<keyword evidence="3 10" id="KW-0963">Cytoplasm</keyword>
<dbReference type="OrthoDB" id="9775440at2"/>
<dbReference type="Proteomes" id="UP000070422">
    <property type="component" value="Unassembled WGS sequence"/>
</dbReference>
<dbReference type="Pfam" id="PF02092">
    <property type="entry name" value="tRNA_synt_2f"/>
    <property type="match status" value="1"/>
</dbReference>
<evidence type="ECO:0000256" key="7">
    <source>
        <dbReference type="ARBA" id="ARBA00022917"/>
    </source>
</evidence>